<comment type="similarity">
    <text evidence="1">Belongs to the TPP enzyme family.</text>
</comment>
<dbReference type="InterPro" id="IPR012001">
    <property type="entry name" value="Thiamin_PyroP_enz_TPP-bd_dom"/>
</dbReference>
<dbReference type="GO" id="GO:0005948">
    <property type="term" value="C:acetolactate synthase complex"/>
    <property type="evidence" value="ECO:0007669"/>
    <property type="project" value="TreeGrafter"/>
</dbReference>
<comment type="caution">
    <text evidence="3">The sequence shown here is derived from an EMBL/GenBank/DDBJ whole genome shotgun (WGS) entry which is preliminary data.</text>
</comment>
<dbReference type="AlphaFoldDB" id="A0A8J5PHC6"/>
<sequence>MQTYADAVVHSLSSIGCDKAFGISGGNIYPIWKSLYDSDITVYHCRHESGAVFAASEYSIQTGRVVTVFVTSGPGITNAITGLRRARADRARIVFIAGLTGKEIDRTGRRAV</sequence>
<dbReference type="EMBL" id="JAELUQ010000002">
    <property type="protein sequence ID" value="KAG7419698.1"/>
    <property type="molecule type" value="Genomic_DNA"/>
</dbReference>
<feature type="domain" description="Thiamine pyrophosphate enzyme N-terminal TPP-binding" evidence="2">
    <location>
        <begin position="3"/>
        <end position="102"/>
    </location>
</feature>
<evidence type="ECO:0000313" key="3">
    <source>
        <dbReference type="EMBL" id="KAG7419698.1"/>
    </source>
</evidence>
<accession>A0A8J5PHC6</accession>
<evidence type="ECO:0000259" key="2">
    <source>
        <dbReference type="Pfam" id="PF02776"/>
    </source>
</evidence>
<dbReference type="PANTHER" id="PTHR18968">
    <property type="entry name" value="THIAMINE PYROPHOSPHATE ENZYMES"/>
    <property type="match status" value="1"/>
</dbReference>
<dbReference type="InterPro" id="IPR045229">
    <property type="entry name" value="TPP_enz"/>
</dbReference>
<dbReference type="GO" id="GO:0009097">
    <property type="term" value="P:isoleucine biosynthetic process"/>
    <property type="evidence" value="ECO:0007669"/>
    <property type="project" value="TreeGrafter"/>
</dbReference>
<evidence type="ECO:0000256" key="1">
    <source>
        <dbReference type="ARBA" id="ARBA00007812"/>
    </source>
</evidence>
<dbReference type="CDD" id="cd07035">
    <property type="entry name" value="TPP_PYR_POX_like"/>
    <property type="match status" value="1"/>
</dbReference>
<reference evidence="3" key="1">
    <citation type="submission" date="2021-04" db="EMBL/GenBank/DDBJ databases">
        <title>First draft genome resource for Brassicaceae pathogens Fusarium oxysporum f. sp. raphani and Fusarium oxysporum f. sp. rapae.</title>
        <authorList>
            <person name="Asai S."/>
        </authorList>
    </citation>
    <scope>NUCLEOTIDE SEQUENCE</scope>
    <source>
        <strain evidence="3">Tf1208</strain>
    </source>
</reference>
<dbReference type="GO" id="GO:0009099">
    <property type="term" value="P:L-valine biosynthetic process"/>
    <property type="evidence" value="ECO:0007669"/>
    <property type="project" value="TreeGrafter"/>
</dbReference>
<dbReference type="PANTHER" id="PTHR18968:SF13">
    <property type="entry name" value="ACETOLACTATE SYNTHASE CATALYTIC SUBUNIT, MITOCHONDRIAL"/>
    <property type="match status" value="1"/>
</dbReference>
<organism evidence="3 4">
    <name type="scientific">Fusarium oxysporum f. sp. rapae</name>
    <dbReference type="NCBI Taxonomy" id="485398"/>
    <lineage>
        <taxon>Eukaryota</taxon>
        <taxon>Fungi</taxon>
        <taxon>Dikarya</taxon>
        <taxon>Ascomycota</taxon>
        <taxon>Pezizomycotina</taxon>
        <taxon>Sordariomycetes</taxon>
        <taxon>Hypocreomycetidae</taxon>
        <taxon>Hypocreales</taxon>
        <taxon>Nectriaceae</taxon>
        <taxon>Fusarium</taxon>
        <taxon>Fusarium oxysporum species complex</taxon>
    </lineage>
</organism>
<gene>
    <name evidence="3" type="primary">ilvG</name>
    <name evidence="3" type="ORF">Forpe1208_v003184</name>
</gene>
<proteinExistence type="inferred from homology"/>
<dbReference type="Pfam" id="PF02776">
    <property type="entry name" value="TPP_enzyme_N"/>
    <property type="match status" value="1"/>
</dbReference>
<name>A0A8J5PHC6_FUSOX</name>
<dbReference type="GO" id="GO:0030976">
    <property type="term" value="F:thiamine pyrophosphate binding"/>
    <property type="evidence" value="ECO:0007669"/>
    <property type="project" value="InterPro"/>
</dbReference>
<dbReference type="Proteomes" id="UP000694050">
    <property type="component" value="Unassembled WGS sequence"/>
</dbReference>
<dbReference type="GO" id="GO:0003984">
    <property type="term" value="F:acetolactate synthase activity"/>
    <property type="evidence" value="ECO:0007669"/>
    <property type="project" value="TreeGrafter"/>
</dbReference>
<dbReference type="GO" id="GO:0050660">
    <property type="term" value="F:flavin adenine dinucleotide binding"/>
    <property type="evidence" value="ECO:0007669"/>
    <property type="project" value="TreeGrafter"/>
</dbReference>
<evidence type="ECO:0000313" key="4">
    <source>
        <dbReference type="Proteomes" id="UP000694050"/>
    </source>
</evidence>
<protein>
    <submittedName>
        <fullName evidence="3">Acetolactate synthase isozyme 2 large subunit</fullName>
    </submittedName>
</protein>